<evidence type="ECO:0000256" key="8">
    <source>
        <dbReference type="ARBA" id="ARBA00049244"/>
    </source>
</evidence>
<dbReference type="NCBIfam" id="TIGR01128">
    <property type="entry name" value="holA"/>
    <property type="match status" value="1"/>
</dbReference>
<keyword evidence="3 11" id="KW-0808">Transferase</keyword>
<protein>
    <recommendedName>
        <fullName evidence="2">DNA polymerase III subunit delta</fullName>
        <ecNumber evidence="1">2.7.7.7</ecNumber>
    </recommendedName>
</protein>
<dbReference type="Pfam" id="PF21694">
    <property type="entry name" value="DNA_pol3_delta_C"/>
    <property type="match status" value="1"/>
</dbReference>
<evidence type="ECO:0000256" key="7">
    <source>
        <dbReference type="ARBA" id="ARBA00034754"/>
    </source>
</evidence>
<dbReference type="PANTHER" id="PTHR34388:SF1">
    <property type="entry name" value="DNA POLYMERASE III SUBUNIT DELTA"/>
    <property type="match status" value="1"/>
</dbReference>
<dbReference type="RefSeq" id="WP_014111302.1">
    <property type="nucleotide sequence ID" value="NC_016043.1"/>
</dbReference>
<organism evidence="11 12">
    <name type="scientific">Taylorella asinigenitalis (strain MCE3)</name>
    <dbReference type="NCBI Taxonomy" id="1008459"/>
    <lineage>
        <taxon>Bacteria</taxon>
        <taxon>Pseudomonadati</taxon>
        <taxon>Pseudomonadota</taxon>
        <taxon>Betaproteobacteria</taxon>
        <taxon>Burkholderiales</taxon>
        <taxon>Alcaligenaceae</taxon>
        <taxon>Taylorella</taxon>
    </lineage>
</organism>
<reference evidence="11 12" key="2">
    <citation type="journal article" date="2012" name="PLoS ONE">
        <title>Genomic characterization of the taylorella genus.</title>
        <authorList>
            <person name="Hebert L."/>
            <person name="Moumen B."/>
            <person name="Pons N."/>
            <person name="Duquesne F."/>
            <person name="Breuil M.F."/>
            <person name="Goux D."/>
            <person name="Batto J.M."/>
            <person name="Laugier C."/>
            <person name="Renault P."/>
            <person name="Petry S."/>
        </authorList>
    </citation>
    <scope>NUCLEOTIDE SEQUENCE [LARGE SCALE GENOMIC DNA]</scope>
    <source>
        <strain evidence="11 12">MCE3</strain>
    </source>
</reference>
<gene>
    <name evidence="11" type="ordered locus">TASI_0631</name>
</gene>
<reference key="1">
    <citation type="submission" date="2011-09" db="EMBL/GenBank/DDBJ databases">
        <title>Genomic characterization of the Taylorella genus.</title>
        <authorList>
            <person name="Hebert L."/>
            <person name="Moumen B."/>
            <person name="Pons N."/>
            <person name="Duquesne F."/>
            <person name="Breuil M.-F."/>
            <person name="Goux D."/>
            <person name="Batto J.-M."/>
            <person name="Renault P."/>
            <person name="Laugier C."/>
            <person name="Petry S."/>
        </authorList>
    </citation>
    <scope>NUCLEOTIDE SEQUENCE</scope>
    <source>
        <strain>MCE3</strain>
    </source>
</reference>
<dbReference type="InterPro" id="IPR005790">
    <property type="entry name" value="DNA_polIII_delta"/>
</dbReference>
<dbReference type="InterPro" id="IPR048466">
    <property type="entry name" value="DNA_pol3_delta-like_C"/>
</dbReference>
<evidence type="ECO:0000256" key="4">
    <source>
        <dbReference type="ARBA" id="ARBA00022695"/>
    </source>
</evidence>
<dbReference type="Gene3D" id="3.40.50.300">
    <property type="entry name" value="P-loop containing nucleotide triphosphate hydrolases"/>
    <property type="match status" value="1"/>
</dbReference>
<dbReference type="Proteomes" id="UP000009284">
    <property type="component" value="Chromosome"/>
</dbReference>
<dbReference type="OrthoDB" id="9770982at2"/>
<evidence type="ECO:0000256" key="3">
    <source>
        <dbReference type="ARBA" id="ARBA00022679"/>
    </source>
</evidence>
<dbReference type="PANTHER" id="PTHR34388">
    <property type="entry name" value="DNA POLYMERASE III SUBUNIT DELTA"/>
    <property type="match status" value="1"/>
</dbReference>
<dbReference type="eggNOG" id="COG1466">
    <property type="taxonomic scope" value="Bacteria"/>
</dbReference>
<dbReference type="GO" id="GO:0003677">
    <property type="term" value="F:DNA binding"/>
    <property type="evidence" value="ECO:0007669"/>
    <property type="project" value="InterPro"/>
</dbReference>
<sequence length="349" mass="39195">MKISYDALDKHIKESKSGPKNFYLVMGDEILLNIDAVDRLREFCRKHEYSERISMVLDSNGPWDDVLTHLQTNTLFAENKILEISIPSGKFGRKGGPTLAKLAEYIKEQNPEDICVIISCPKLDKKTQQTKWFTSVVNIATLIDIPNLKRKDLPAWARKLIKQNGQTIDDDALTLLIDRIEGNIVAAKQEINKLALLAGSETNLTLDMVRSSVADSARYDVFQLTEAMMLGNIPRSLKIFHGLIQEGANIIQILAMVTREIRILYRVMQGKVNAEALPSILSSMGVFPSFHQRYLSAVNRFNMPKVMGLLQHATDIDQTSKGYPIDGRLKSPISEMERLIIKTAGNGLL</sequence>
<evidence type="ECO:0000313" key="11">
    <source>
        <dbReference type="EMBL" id="AEP36405.1"/>
    </source>
</evidence>
<keyword evidence="5" id="KW-0235">DNA replication</keyword>
<evidence type="ECO:0000256" key="5">
    <source>
        <dbReference type="ARBA" id="ARBA00022705"/>
    </source>
</evidence>
<dbReference type="KEGG" id="tas:TASI_0631"/>
<evidence type="ECO:0000256" key="1">
    <source>
        <dbReference type="ARBA" id="ARBA00012417"/>
    </source>
</evidence>
<evidence type="ECO:0000313" key="12">
    <source>
        <dbReference type="Proteomes" id="UP000009284"/>
    </source>
</evidence>
<keyword evidence="12" id="KW-1185">Reference proteome</keyword>
<keyword evidence="4 11" id="KW-0548">Nucleotidyltransferase</keyword>
<dbReference type="Gene3D" id="1.20.272.10">
    <property type="match status" value="1"/>
</dbReference>
<dbReference type="Pfam" id="PF06144">
    <property type="entry name" value="DNA_pol3_delta"/>
    <property type="match status" value="1"/>
</dbReference>
<dbReference type="InterPro" id="IPR008921">
    <property type="entry name" value="DNA_pol3_clamp-load_cplx_C"/>
</dbReference>
<dbReference type="GO" id="GO:0009360">
    <property type="term" value="C:DNA polymerase III complex"/>
    <property type="evidence" value="ECO:0007669"/>
    <property type="project" value="InterPro"/>
</dbReference>
<dbReference type="CDD" id="cd18138">
    <property type="entry name" value="HLD_clamp_pol_III_delta"/>
    <property type="match status" value="1"/>
</dbReference>
<dbReference type="InterPro" id="IPR027417">
    <property type="entry name" value="P-loop_NTPase"/>
</dbReference>
<evidence type="ECO:0000259" key="9">
    <source>
        <dbReference type="Pfam" id="PF06144"/>
    </source>
</evidence>
<proteinExistence type="inferred from homology"/>
<evidence type="ECO:0000256" key="6">
    <source>
        <dbReference type="ARBA" id="ARBA00022932"/>
    </source>
</evidence>
<dbReference type="SUPFAM" id="SSF48019">
    <property type="entry name" value="post-AAA+ oligomerization domain-like"/>
    <property type="match status" value="1"/>
</dbReference>
<dbReference type="Gene3D" id="1.10.8.60">
    <property type="match status" value="1"/>
</dbReference>
<dbReference type="InterPro" id="IPR010372">
    <property type="entry name" value="DNA_pol3_delta_N"/>
</dbReference>
<dbReference type="AlphaFoldDB" id="G4QAU5"/>
<accession>G4QAU5</accession>
<comment type="similarity">
    <text evidence="7">Belongs to the DNA polymerase HolA subunit family.</text>
</comment>
<dbReference type="GO" id="GO:0003887">
    <property type="term" value="F:DNA-directed DNA polymerase activity"/>
    <property type="evidence" value="ECO:0007669"/>
    <property type="project" value="UniProtKB-KW"/>
</dbReference>
<dbReference type="GO" id="GO:0006261">
    <property type="term" value="P:DNA-templated DNA replication"/>
    <property type="evidence" value="ECO:0007669"/>
    <property type="project" value="TreeGrafter"/>
</dbReference>
<dbReference type="SUPFAM" id="SSF52540">
    <property type="entry name" value="P-loop containing nucleoside triphosphate hydrolases"/>
    <property type="match status" value="1"/>
</dbReference>
<comment type="catalytic activity">
    <reaction evidence="8">
        <text>DNA(n) + a 2'-deoxyribonucleoside 5'-triphosphate = DNA(n+1) + diphosphate</text>
        <dbReference type="Rhea" id="RHEA:22508"/>
        <dbReference type="Rhea" id="RHEA-COMP:17339"/>
        <dbReference type="Rhea" id="RHEA-COMP:17340"/>
        <dbReference type="ChEBI" id="CHEBI:33019"/>
        <dbReference type="ChEBI" id="CHEBI:61560"/>
        <dbReference type="ChEBI" id="CHEBI:173112"/>
        <dbReference type="EC" id="2.7.7.7"/>
    </reaction>
</comment>
<keyword evidence="6" id="KW-0239">DNA-directed DNA polymerase</keyword>
<dbReference type="EMBL" id="CP003059">
    <property type="protein sequence ID" value="AEP36405.1"/>
    <property type="molecule type" value="Genomic_DNA"/>
</dbReference>
<feature type="domain" description="DNA polymerase III delta N-terminal" evidence="9">
    <location>
        <begin position="23"/>
        <end position="134"/>
    </location>
</feature>
<feature type="domain" description="DNA polymerase III delta subunit-like C-terminal" evidence="10">
    <location>
        <begin position="220"/>
        <end position="322"/>
    </location>
</feature>
<evidence type="ECO:0000256" key="2">
    <source>
        <dbReference type="ARBA" id="ARBA00017703"/>
    </source>
</evidence>
<name>G4QAU5_TAYAM</name>
<evidence type="ECO:0000259" key="10">
    <source>
        <dbReference type="Pfam" id="PF21694"/>
    </source>
</evidence>
<dbReference type="EC" id="2.7.7.7" evidence="1"/>
<dbReference type="HOGENOM" id="CLU_044694_0_0_4"/>
<dbReference type="STRING" id="1008459.TASI_0631"/>